<protein>
    <submittedName>
        <fullName evidence="1">Uncharacterized protein</fullName>
    </submittedName>
</protein>
<keyword evidence="2" id="KW-1185">Reference proteome</keyword>
<sequence>MNKEKEYALYKGEKLLGIGTKKELAKMLGVKTSTIDFYRSPAYKRRTNDLKSRRLVEID</sequence>
<dbReference type="AlphaFoldDB" id="I0S8Y3"/>
<dbReference type="Proteomes" id="UP000003245">
    <property type="component" value="Unassembled WGS sequence"/>
</dbReference>
<comment type="caution">
    <text evidence="1">The sequence shown here is derived from an EMBL/GenBank/DDBJ whole genome shotgun (WGS) entry which is preliminary data.</text>
</comment>
<proteinExistence type="predicted"/>
<accession>I0S8Y3</accession>
<dbReference type="RefSeq" id="WP_003038226.1">
    <property type="nucleotide sequence ID" value="NZ_AICP01000061.1"/>
</dbReference>
<evidence type="ECO:0000313" key="1">
    <source>
        <dbReference type="EMBL" id="EID19836.1"/>
    </source>
</evidence>
<name>I0S8Y3_STRAP</name>
<dbReference type="EMBL" id="AICP01000061">
    <property type="protein sequence ID" value="EID19836.1"/>
    <property type="molecule type" value="Genomic_DNA"/>
</dbReference>
<organism evidence="1 2">
    <name type="scientific">Streptococcus anginosus subsp. whileyi CCUG 39159</name>
    <dbReference type="NCBI Taxonomy" id="1095729"/>
    <lineage>
        <taxon>Bacteria</taxon>
        <taxon>Bacillati</taxon>
        <taxon>Bacillota</taxon>
        <taxon>Bacilli</taxon>
        <taxon>Lactobacillales</taxon>
        <taxon>Streptococcaceae</taxon>
        <taxon>Streptococcus</taxon>
        <taxon>Streptococcus anginosus group</taxon>
    </lineage>
</organism>
<dbReference type="PATRIC" id="fig|1095729.3.peg.1988"/>
<evidence type="ECO:0000313" key="2">
    <source>
        <dbReference type="Proteomes" id="UP000003245"/>
    </source>
</evidence>
<gene>
    <name evidence="1" type="ORF">HMPREF1043_0894</name>
</gene>
<reference evidence="1 2" key="1">
    <citation type="submission" date="2012-01" db="EMBL/GenBank/DDBJ databases">
        <authorList>
            <person name="Harkins D.M."/>
            <person name="Madupu R."/>
            <person name="Durkin A.S."/>
            <person name="Torralba M."/>
            <person name="Methe B."/>
            <person name="Sutton G.G."/>
            <person name="Nelson K.E."/>
        </authorList>
    </citation>
    <scope>NUCLEOTIDE SEQUENCE [LARGE SCALE GENOMIC DNA]</scope>
    <source>
        <strain evidence="1 2">CCUG 39159</strain>
    </source>
</reference>